<comment type="subcellular location">
    <subcellularLocation>
        <location evidence="1">Membrane</location>
        <topology evidence="1">Multi-pass membrane protein</topology>
    </subcellularLocation>
</comment>
<keyword evidence="3 6" id="KW-0812">Transmembrane</keyword>
<dbReference type="InterPro" id="IPR020846">
    <property type="entry name" value="MFS_dom"/>
</dbReference>
<feature type="transmembrane region" description="Helical" evidence="6">
    <location>
        <begin position="127"/>
        <end position="148"/>
    </location>
</feature>
<dbReference type="GO" id="GO:0022857">
    <property type="term" value="F:transmembrane transporter activity"/>
    <property type="evidence" value="ECO:0007669"/>
    <property type="project" value="InterPro"/>
</dbReference>
<feature type="transmembrane region" description="Helical" evidence="6">
    <location>
        <begin position="390"/>
        <end position="413"/>
    </location>
</feature>
<dbReference type="PANTHER" id="PTHR23511:SF35">
    <property type="entry name" value="MAJOR FACILITATOR SUPERFAMILY (MFS) PROFILE DOMAIN-CONTAINING PROTEIN"/>
    <property type="match status" value="1"/>
</dbReference>
<feature type="transmembrane region" description="Helical" evidence="6">
    <location>
        <begin position="41"/>
        <end position="61"/>
    </location>
</feature>
<feature type="transmembrane region" description="Helical" evidence="6">
    <location>
        <begin position="337"/>
        <end position="358"/>
    </location>
</feature>
<feature type="transmembrane region" description="Helical" evidence="6">
    <location>
        <begin position="168"/>
        <end position="187"/>
    </location>
</feature>
<dbReference type="Gene3D" id="1.20.1250.20">
    <property type="entry name" value="MFS general substrate transporter like domains"/>
    <property type="match status" value="1"/>
</dbReference>
<feature type="chain" id="PRO_5008585753" description="Major facilitator superfamily (MFS) profile domain-containing protein" evidence="7">
    <location>
        <begin position="18"/>
        <end position="502"/>
    </location>
</feature>
<dbReference type="PROSITE" id="PS50850">
    <property type="entry name" value="MFS"/>
    <property type="match status" value="1"/>
</dbReference>
<evidence type="ECO:0000256" key="6">
    <source>
        <dbReference type="SAM" id="Phobius"/>
    </source>
</evidence>
<dbReference type="InterPro" id="IPR036259">
    <property type="entry name" value="MFS_trans_sf"/>
</dbReference>
<keyword evidence="7" id="KW-0732">Signal</keyword>
<protein>
    <recommendedName>
        <fullName evidence="8">Major facilitator superfamily (MFS) profile domain-containing protein</fullName>
    </recommendedName>
</protein>
<keyword evidence="4 6" id="KW-1133">Transmembrane helix</keyword>
<dbReference type="Pfam" id="PF07690">
    <property type="entry name" value="MFS_1"/>
    <property type="match status" value="1"/>
</dbReference>
<feature type="transmembrane region" description="Helical" evidence="6">
    <location>
        <begin position="93"/>
        <end position="115"/>
    </location>
</feature>
<feature type="transmembrane region" description="Helical" evidence="6">
    <location>
        <begin position="68"/>
        <end position="87"/>
    </location>
</feature>
<evidence type="ECO:0000256" key="5">
    <source>
        <dbReference type="ARBA" id="ARBA00023136"/>
    </source>
</evidence>
<dbReference type="GO" id="GO:0016020">
    <property type="term" value="C:membrane"/>
    <property type="evidence" value="ECO:0007669"/>
    <property type="project" value="UniProtKB-SubCell"/>
</dbReference>
<feature type="transmembrane region" description="Helical" evidence="6">
    <location>
        <begin position="425"/>
        <end position="447"/>
    </location>
</feature>
<name>A0A1B6JFW6_9HEMI</name>
<proteinExistence type="predicted"/>
<feature type="transmembrane region" description="Helical" evidence="6">
    <location>
        <begin position="365"/>
        <end position="384"/>
    </location>
</feature>
<organism evidence="9">
    <name type="scientific">Homalodisca liturata</name>
    <dbReference type="NCBI Taxonomy" id="320908"/>
    <lineage>
        <taxon>Eukaryota</taxon>
        <taxon>Metazoa</taxon>
        <taxon>Ecdysozoa</taxon>
        <taxon>Arthropoda</taxon>
        <taxon>Hexapoda</taxon>
        <taxon>Insecta</taxon>
        <taxon>Pterygota</taxon>
        <taxon>Neoptera</taxon>
        <taxon>Paraneoptera</taxon>
        <taxon>Hemiptera</taxon>
        <taxon>Auchenorrhyncha</taxon>
        <taxon>Membracoidea</taxon>
        <taxon>Cicadellidae</taxon>
        <taxon>Cicadellinae</taxon>
        <taxon>Proconiini</taxon>
        <taxon>Homalodisca</taxon>
    </lineage>
</organism>
<keyword evidence="2" id="KW-0813">Transport</keyword>
<dbReference type="PANTHER" id="PTHR23511">
    <property type="entry name" value="SYNAPTIC VESICLE GLYCOPROTEIN 2"/>
    <property type="match status" value="1"/>
</dbReference>
<reference evidence="9" key="1">
    <citation type="submission" date="2015-11" db="EMBL/GenBank/DDBJ databases">
        <title>De novo transcriptome assembly of four potential Pierce s Disease insect vectors from Arizona vineyards.</title>
        <authorList>
            <person name="Tassone E.E."/>
        </authorList>
    </citation>
    <scope>NUCLEOTIDE SEQUENCE</scope>
</reference>
<accession>A0A1B6JFW6</accession>
<evidence type="ECO:0000256" key="1">
    <source>
        <dbReference type="ARBA" id="ARBA00004141"/>
    </source>
</evidence>
<feature type="domain" description="Major facilitator superfamily (MFS) profile" evidence="8">
    <location>
        <begin position="1"/>
        <end position="477"/>
    </location>
</feature>
<dbReference type="SUPFAM" id="SSF103473">
    <property type="entry name" value="MFS general substrate transporter"/>
    <property type="match status" value="1"/>
</dbReference>
<evidence type="ECO:0000259" key="8">
    <source>
        <dbReference type="PROSITE" id="PS50850"/>
    </source>
</evidence>
<evidence type="ECO:0000256" key="4">
    <source>
        <dbReference type="ARBA" id="ARBA00022989"/>
    </source>
</evidence>
<keyword evidence="5 6" id="KW-0472">Membrane</keyword>
<evidence type="ECO:0000256" key="3">
    <source>
        <dbReference type="ARBA" id="ARBA00022692"/>
    </source>
</evidence>
<feature type="transmembrane region" description="Helical" evidence="6">
    <location>
        <begin position="264"/>
        <end position="289"/>
    </location>
</feature>
<gene>
    <name evidence="9" type="ORF">g.7137</name>
</gene>
<dbReference type="InterPro" id="IPR011701">
    <property type="entry name" value="MFS"/>
</dbReference>
<dbReference type="AlphaFoldDB" id="A0A1B6JFW6"/>
<evidence type="ECO:0000256" key="7">
    <source>
        <dbReference type="SAM" id="SignalP"/>
    </source>
</evidence>
<feature type="signal peptide" evidence="7">
    <location>
        <begin position="1"/>
        <end position="17"/>
    </location>
</feature>
<sequence length="502" mass="55412">MYIIFLSGLSIATSLLGSVDISFLLPAAECDLQLTSEDKGLIGSAYFIGTIASAHLSGFLADTMGRRYVILWSLALNVPTYVFGSLAPEFWTFFILKLISGILSSPTLIASIPFVGEFVPMKQRTQAILISSSLSAFSLVYSASVGWATLQAEWSLDLWLLKFTPWRLFYLLCGLPSLMGAVLFWITPESPKFLLSRGKKGDSLKVMQSVHSINSGANPQTYPVHSICMDAGEDMPTSPARRKGVTGVVNHVCDQTLPLLKPPYLTIMTVSVLSTSVTFLCINTVLLWLPEVTNRIAYFKQEHEGDFYMCEMMSYNSSVILDIHPSECHSTINTAVFLPNLVIALLRPLAMVFASIVLSFIDRKLFLMLCFIIGGMSTILIVWIPDATIIVILFGSLPLFIGICYNIIASFMVEFFPTYIRAMAVSLCLICGRLGSILGSQLFSHLIDSHCLLLFYMIAGMFLCCAPLSFCFNFNSKPVQNSNNQDLDQGKIAVPERKLEIG</sequence>
<dbReference type="EMBL" id="GECU01009627">
    <property type="protein sequence ID" value="JAS98079.1"/>
    <property type="molecule type" value="Transcribed_RNA"/>
</dbReference>
<evidence type="ECO:0000256" key="2">
    <source>
        <dbReference type="ARBA" id="ARBA00022448"/>
    </source>
</evidence>
<evidence type="ECO:0000313" key="9">
    <source>
        <dbReference type="EMBL" id="JAS98079.1"/>
    </source>
</evidence>
<feature type="transmembrane region" description="Helical" evidence="6">
    <location>
        <begin position="453"/>
        <end position="474"/>
    </location>
</feature>